<feature type="compositionally biased region" description="Polar residues" evidence="1">
    <location>
        <begin position="314"/>
        <end position="328"/>
    </location>
</feature>
<name>A0AAD9FUS6_PAPLA</name>
<reference evidence="2" key="1">
    <citation type="submission" date="2023-02" db="EMBL/GenBank/DDBJ databases">
        <title>Identification and recombinant expression of a fungal hydrolase from Papiliotrema laurentii that hydrolyzes apple cutin and clears colloidal polyester polyurethane.</title>
        <authorList>
            <consortium name="DOE Joint Genome Institute"/>
            <person name="Roman V.A."/>
            <person name="Bojanowski C."/>
            <person name="Crable B.R."/>
            <person name="Wagner D.N."/>
            <person name="Hung C.S."/>
            <person name="Nadeau L.J."/>
            <person name="Schratz L."/>
            <person name="Haridas S."/>
            <person name="Pangilinan J."/>
            <person name="Lipzen A."/>
            <person name="Na H."/>
            <person name="Yan M."/>
            <person name="Ng V."/>
            <person name="Grigoriev I.V."/>
            <person name="Spatafora J.W."/>
            <person name="Barlow D."/>
            <person name="Biffinger J."/>
            <person name="Kelley-Loughnane N."/>
            <person name="Varaljay V.A."/>
            <person name="Crookes-Goodson W.J."/>
        </authorList>
    </citation>
    <scope>NUCLEOTIDE SEQUENCE</scope>
    <source>
        <strain evidence="2">5307AH</strain>
    </source>
</reference>
<evidence type="ECO:0000313" key="3">
    <source>
        <dbReference type="Proteomes" id="UP001182556"/>
    </source>
</evidence>
<feature type="region of interest" description="Disordered" evidence="1">
    <location>
        <begin position="1"/>
        <end position="57"/>
    </location>
</feature>
<feature type="compositionally biased region" description="Acidic residues" evidence="1">
    <location>
        <begin position="300"/>
        <end position="310"/>
    </location>
</feature>
<evidence type="ECO:0000313" key="2">
    <source>
        <dbReference type="EMBL" id="KAK1926427.1"/>
    </source>
</evidence>
<dbReference type="EMBL" id="JAODAN010000002">
    <property type="protein sequence ID" value="KAK1926427.1"/>
    <property type="molecule type" value="Genomic_DNA"/>
</dbReference>
<gene>
    <name evidence="2" type="ORF">DB88DRAFT_481777</name>
</gene>
<organism evidence="2 3">
    <name type="scientific">Papiliotrema laurentii</name>
    <name type="common">Cryptococcus laurentii</name>
    <dbReference type="NCBI Taxonomy" id="5418"/>
    <lineage>
        <taxon>Eukaryota</taxon>
        <taxon>Fungi</taxon>
        <taxon>Dikarya</taxon>
        <taxon>Basidiomycota</taxon>
        <taxon>Agaricomycotina</taxon>
        <taxon>Tremellomycetes</taxon>
        <taxon>Tremellales</taxon>
        <taxon>Rhynchogastremaceae</taxon>
        <taxon>Papiliotrema</taxon>
    </lineage>
</organism>
<proteinExistence type="predicted"/>
<sequence>MVARETPSSPISRDEWDTTESEEPAKSRPSSTEAKTKGTPGGVPTPPDGPSVASFDTGHRLDTILPVVQESPIQTKDDKRMVMKAIEREQSLNVTVEDWDSPPSTAGLTMLDDKCSKAKSAGGMRYQNGCKGNLEAEQLEHWAAAHPARENSSKSSASPRKRKLQDLIDGPAPLDSVDVNLADTRARPTQPRSSLKGTGKAARKRSKANADLICLQESGIGPVIDLKPYVPRDRRRPDFYKMPPINRISSEESTMRTQTYPSMVHRGPQNKLVASLRPGMTVTPIEAIGNETVPSRGEPESENDGDDDEACENRPTSQPRRQKGRWSTLQGSISLWTPAEEAILLAHWDGRGALTTLTQLEMTRALAAQGYNRTPQAVKFRVRNVLRSQFEKKAAELAELDRGLDEDAEGESVEGND</sequence>
<comment type="caution">
    <text evidence="2">The sequence shown here is derived from an EMBL/GenBank/DDBJ whole genome shotgun (WGS) entry which is preliminary data.</text>
</comment>
<feature type="region of interest" description="Disordered" evidence="1">
    <location>
        <begin position="281"/>
        <end position="328"/>
    </location>
</feature>
<keyword evidence="3" id="KW-1185">Reference proteome</keyword>
<feature type="region of interest" description="Disordered" evidence="1">
    <location>
        <begin position="142"/>
        <end position="205"/>
    </location>
</feature>
<accession>A0AAD9FUS6</accession>
<protein>
    <submittedName>
        <fullName evidence="2">Uncharacterized protein</fullName>
    </submittedName>
</protein>
<dbReference type="Proteomes" id="UP001182556">
    <property type="component" value="Unassembled WGS sequence"/>
</dbReference>
<feature type="compositionally biased region" description="Polar residues" evidence="1">
    <location>
        <begin position="1"/>
        <end position="11"/>
    </location>
</feature>
<evidence type="ECO:0000256" key="1">
    <source>
        <dbReference type="SAM" id="MobiDB-lite"/>
    </source>
</evidence>
<dbReference type="AlphaFoldDB" id="A0AAD9FUS6"/>